<proteinExistence type="predicted"/>
<feature type="region of interest" description="Disordered" evidence="1">
    <location>
        <begin position="83"/>
        <end position="103"/>
    </location>
</feature>
<accession>A0A939DCU2</accession>
<dbReference type="AlphaFoldDB" id="A0A939DCU2"/>
<keyword evidence="3" id="KW-1185">Reference proteome</keyword>
<gene>
    <name evidence="2" type="ORF">JYP50_03120</name>
</gene>
<protein>
    <recommendedName>
        <fullName evidence="4">MafI family immunity protein</fullName>
    </recommendedName>
</protein>
<evidence type="ECO:0008006" key="4">
    <source>
        <dbReference type="Google" id="ProtNLM"/>
    </source>
</evidence>
<reference evidence="2" key="1">
    <citation type="submission" date="2021-02" db="EMBL/GenBank/DDBJ databases">
        <title>PHA producing bacteria isolated from coastal sediment in Guangdong, Shenzhen.</title>
        <authorList>
            <person name="Zheng W."/>
            <person name="Yu S."/>
            <person name="Huang Y."/>
        </authorList>
    </citation>
    <scope>NUCLEOTIDE SEQUENCE</scope>
    <source>
        <strain evidence="2">TN14-10</strain>
    </source>
</reference>
<comment type="caution">
    <text evidence="2">The sequence shown here is derived from an EMBL/GenBank/DDBJ whole genome shotgun (WGS) entry which is preliminary data.</text>
</comment>
<dbReference type="Proteomes" id="UP000664303">
    <property type="component" value="Unassembled WGS sequence"/>
</dbReference>
<dbReference type="EMBL" id="JAFKCZ010000002">
    <property type="protein sequence ID" value="MBN7795566.1"/>
    <property type="molecule type" value="Genomic_DNA"/>
</dbReference>
<dbReference type="RefSeq" id="WP_206559012.1">
    <property type="nucleotide sequence ID" value="NZ_JAFKCZ010000002.1"/>
</dbReference>
<organism evidence="2 3">
    <name type="scientific">Parahaliea mediterranea</name>
    <dbReference type="NCBI Taxonomy" id="651086"/>
    <lineage>
        <taxon>Bacteria</taxon>
        <taxon>Pseudomonadati</taxon>
        <taxon>Pseudomonadota</taxon>
        <taxon>Gammaproteobacteria</taxon>
        <taxon>Cellvibrionales</taxon>
        <taxon>Halieaceae</taxon>
        <taxon>Parahaliea</taxon>
    </lineage>
</organism>
<evidence type="ECO:0000256" key="1">
    <source>
        <dbReference type="SAM" id="MobiDB-lite"/>
    </source>
</evidence>
<evidence type="ECO:0000313" key="2">
    <source>
        <dbReference type="EMBL" id="MBN7795566.1"/>
    </source>
</evidence>
<evidence type="ECO:0000313" key="3">
    <source>
        <dbReference type="Proteomes" id="UP000664303"/>
    </source>
</evidence>
<name>A0A939DCU2_9GAMM</name>
<sequence>MKHSESGRAASGPSEMVIVDTFTRLIFGEGGDFSSAELEVIEALRYAEPDVAGDDLGAMGDYLRALGVAEMVELVSRVQHCSAAGLPPKAGGGGGGTAASRAH</sequence>